<dbReference type="CDD" id="cd00037">
    <property type="entry name" value="CLECT"/>
    <property type="match status" value="1"/>
</dbReference>
<evidence type="ECO:0000313" key="3">
    <source>
        <dbReference type="Proteomes" id="UP000887575"/>
    </source>
</evidence>
<keyword evidence="3" id="KW-1185">Reference proteome</keyword>
<feature type="domain" description="C-type lectin" evidence="2">
    <location>
        <begin position="29"/>
        <end position="142"/>
    </location>
</feature>
<dbReference type="Gene3D" id="3.10.100.10">
    <property type="entry name" value="Mannose-Binding Protein A, subunit A"/>
    <property type="match status" value="1"/>
</dbReference>
<feature type="chain" id="PRO_5042265612" description="C-type lectin domain-containing protein" evidence="1">
    <location>
        <begin position="18"/>
        <end position="209"/>
    </location>
</feature>
<reference evidence="4" key="1">
    <citation type="submission" date="2024-02" db="UniProtKB">
        <authorList>
            <consortium name="WormBaseParasite"/>
        </authorList>
    </citation>
    <scope>IDENTIFICATION</scope>
</reference>
<sequence length="209" mass="23497">MKTQLITFLFCFTSINAFQCPNGWDQPAGENVCMFPITQPQYYSDVVHQCDLLTATPVKIRNIYENAYVMQFAQANVIYPYIGVERKSDSTWAYADGSPLTYPNWDKGEPSSNLSTHCAILRPDTGKWLADDCSHTRPSICSFDGGNATSPPTTPYLTSPSPSQSGWIEDEAIYWQMINDASCQSHGWGTDYSYDYTGRYVCKTPVKKN</sequence>
<accession>A0AAF3J3D7</accession>
<proteinExistence type="predicted"/>
<evidence type="ECO:0000313" key="4">
    <source>
        <dbReference type="WBParaSite" id="MBELARI_LOCUS13698"/>
    </source>
</evidence>
<dbReference type="SMART" id="SM00034">
    <property type="entry name" value="CLECT"/>
    <property type="match status" value="1"/>
</dbReference>
<dbReference type="Pfam" id="PF00059">
    <property type="entry name" value="Lectin_C"/>
    <property type="match status" value="1"/>
</dbReference>
<protein>
    <recommendedName>
        <fullName evidence="2">C-type lectin domain-containing protein</fullName>
    </recommendedName>
</protein>
<dbReference type="SUPFAM" id="SSF56436">
    <property type="entry name" value="C-type lectin-like"/>
    <property type="match status" value="1"/>
</dbReference>
<dbReference type="InterPro" id="IPR016187">
    <property type="entry name" value="CTDL_fold"/>
</dbReference>
<dbReference type="InterPro" id="IPR016186">
    <property type="entry name" value="C-type_lectin-like/link_sf"/>
</dbReference>
<dbReference type="AlphaFoldDB" id="A0AAF3J3D7"/>
<feature type="signal peptide" evidence="1">
    <location>
        <begin position="1"/>
        <end position="17"/>
    </location>
</feature>
<dbReference type="Proteomes" id="UP000887575">
    <property type="component" value="Unassembled WGS sequence"/>
</dbReference>
<keyword evidence="1" id="KW-0732">Signal</keyword>
<dbReference type="InterPro" id="IPR001304">
    <property type="entry name" value="C-type_lectin-like"/>
</dbReference>
<evidence type="ECO:0000259" key="2">
    <source>
        <dbReference type="PROSITE" id="PS50041"/>
    </source>
</evidence>
<evidence type="ECO:0000256" key="1">
    <source>
        <dbReference type="SAM" id="SignalP"/>
    </source>
</evidence>
<dbReference type="PROSITE" id="PS50041">
    <property type="entry name" value="C_TYPE_LECTIN_2"/>
    <property type="match status" value="1"/>
</dbReference>
<dbReference type="WBParaSite" id="MBELARI_LOCUS13698">
    <property type="protein sequence ID" value="MBELARI_LOCUS13698"/>
    <property type="gene ID" value="MBELARI_LOCUS13698"/>
</dbReference>
<organism evidence="3 4">
    <name type="scientific">Mesorhabditis belari</name>
    <dbReference type="NCBI Taxonomy" id="2138241"/>
    <lineage>
        <taxon>Eukaryota</taxon>
        <taxon>Metazoa</taxon>
        <taxon>Ecdysozoa</taxon>
        <taxon>Nematoda</taxon>
        <taxon>Chromadorea</taxon>
        <taxon>Rhabditida</taxon>
        <taxon>Rhabditina</taxon>
        <taxon>Rhabditomorpha</taxon>
        <taxon>Rhabditoidea</taxon>
        <taxon>Rhabditidae</taxon>
        <taxon>Mesorhabditinae</taxon>
        <taxon>Mesorhabditis</taxon>
    </lineage>
</organism>
<name>A0AAF3J3D7_9BILA</name>